<proteinExistence type="predicted"/>
<sequence>MARAPSSGAAVAQWLENPINNSHLGEPGSIPSGVTPDFSPLGIVPDDAVGRLVFSGISRFPRPFIPALLHAPLTLKDWCWCLWHYQMDRTTPPSAYELHINTLAEGGRYRSWQSERPRAPGGGHRSARRLHAPNGAGGGNKSIASGGAEWQQLRYLRGDKKLAANEVRHLNSQNALSIERSFAQPGEITASRSLTLSLCGIETTSLSFLSYVMQTADDERRENMFSYNRGHDYSISYFVEATVAGRLACSPSTKANRVKSPARSLRIFATENRAGRCRCSGGGGGFLMDLPFPPPFHYGAAPYSHQSPSSALKTSLLRAAQISSLISTFPSPERKK</sequence>
<feature type="region of interest" description="Disordered" evidence="1">
    <location>
        <begin position="112"/>
        <end position="143"/>
    </location>
</feature>
<name>A0ABQ9GVR6_9NEOP</name>
<evidence type="ECO:0000256" key="1">
    <source>
        <dbReference type="SAM" id="MobiDB-lite"/>
    </source>
</evidence>
<comment type="caution">
    <text evidence="2">The sequence shown here is derived from an EMBL/GenBank/DDBJ whole genome shotgun (WGS) entry which is preliminary data.</text>
</comment>
<reference evidence="2 3" key="1">
    <citation type="submission" date="2023-02" db="EMBL/GenBank/DDBJ databases">
        <title>LHISI_Scaffold_Assembly.</title>
        <authorList>
            <person name="Stuart O.P."/>
            <person name="Cleave R."/>
            <person name="Magrath M.J.L."/>
            <person name="Mikheyev A.S."/>
        </authorList>
    </citation>
    <scope>NUCLEOTIDE SEQUENCE [LARGE SCALE GENOMIC DNA]</scope>
    <source>
        <strain evidence="2">Daus_M_001</strain>
        <tissue evidence="2">Leg muscle</tissue>
    </source>
</reference>
<accession>A0ABQ9GVR6</accession>
<gene>
    <name evidence="2" type="ORF">PR048_024007</name>
</gene>
<dbReference type="EMBL" id="JARBHB010000009">
    <property type="protein sequence ID" value="KAJ8876098.1"/>
    <property type="molecule type" value="Genomic_DNA"/>
</dbReference>
<keyword evidence="3" id="KW-1185">Reference proteome</keyword>
<evidence type="ECO:0000313" key="3">
    <source>
        <dbReference type="Proteomes" id="UP001159363"/>
    </source>
</evidence>
<protein>
    <submittedName>
        <fullName evidence="2">Uncharacterized protein</fullName>
    </submittedName>
</protein>
<evidence type="ECO:0000313" key="2">
    <source>
        <dbReference type="EMBL" id="KAJ8876098.1"/>
    </source>
</evidence>
<dbReference type="Proteomes" id="UP001159363">
    <property type="component" value="Chromosome 8"/>
</dbReference>
<organism evidence="2 3">
    <name type="scientific">Dryococelus australis</name>
    <dbReference type="NCBI Taxonomy" id="614101"/>
    <lineage>
        <taxon>Eukaryota</taxon>
        <taxon>Metazoa</taxon>
        <taxon>Ecdysozoa</taxon>
        <taxon>Arthropoda</taxon>
        <taxon>Hexapoda</taxon>
        <taxon>Insecta</taxon>
        <taxon>Pterygota</taxon>
        <taxon>Neoptera</taxon>
        <taxon>Polyneoptera</taxon>
        <taxon>Phasmatodea</taxon>
        <taxon>Verophasmatodea</taxon>
        <taxon>Anareolatae</taxon>
        <taxon>Phasmatidae</taxon>
        <taxon>Eurycanthinae</taxon>
        <taxon>Dryococelus</taxon>
    </lineage>
</organism>